<feature type="transmembrane region" description="Helical" evidence="7">
    <location>
        <begin position="781"/>
        <end position="802"/>
    </location>
</feature>
<evidence type="ECO:0000256" key="5">
    <source>
        <dbReference type="ARBA" id="ARBA00022989"/>
    </source>
</evidence>
<feature type="transmembrane region" description="Helical" evidence="7">
    <location>
        <begin position="239"/>
        <end position="263"/>
    </location>
</feature>
<reference evidence="9" key="1">
    <citation type="submission" date="2023-03" db="EMBL/GenBank/DDBJ databases">
        <title>Chromosome-level genomes of two armyworms, Mythimna separata and Mythimna loreyi, provide insights into the biosynthesis and reception of sex pheromones.</title>
        <authorList>
            <person name="Zhao H."/>
        </authorList>
    </citation>
    <scope>NUCLEOTIDE SEQUENCE</scope>
    <source>
        <strain evidence="9">BeijingLab</strain>
        <tissue evidence="9">Pupa</tissue>
    </source>
</reference>
<feature type="transmembrane region" description="Helical" evidence="7">
    <location>
        <begin position="295"/>
        <end position="312"/>
    </location>
</feature>
<dbReference type="InterPro" id="IPR013525">
    <property type="entry name" value="ABC2_TM"/>
</dbReference>
<dbReference type="InterPro" id="IPR027417">
    <property type="entry name" value="P-loop_NTPase"/>
</dbReference>
<evidence type="ECO:0000313" key="9">
    <source>
        <dbReference type="EMBL" id="KAJ8718106.1"/>
    </source>
</evidence>
<dbReference type="Proteomes" id="UP001231518">
    <property type="component" value="Chromosome 18"/>
</dbReference>
<dbReference type="Pfam" id="PF00005">
    <property type="entry name" value="ABC_tran"/>
    <property type="match status" value="2"/>
</dbReference>
<evidence type="ECO:0000256" key="7">
    <source>
        <dbReference type="SAM" id="Phobius"/>
    </source>
</evidence>
<organism evidence="9 10">
    <name type="scientific">Mythimna separata</name>
    <name type="common">Oriental armyworm</name>
    <name type="synonym">Pseudaletia separata</name>
    <dbReference type="NCBI Taxonomy" id="271217"/>
    <lineage>
        <taxon>Eukaryota</taxon>
        <taxon>Metazoa</taxon>
        <taxon>Ecdysozoa</taxon>
        <taxon>Arthropoda</taxon>
        <taxon>Hexapoda</taxon>
        <taxon>Insecta</taxon>
        <taxon>Pterygota</taxon>
        <taxon>Neoptera</taxon>
        <taxon>Endopterygota</taxon>
        <taxon>Lepidoptera</taxon>
        <taxon>Glossata</taxon>
        <taxon>Ditrysia</taxon>
        <taxon>Noctuoidea</taxon>
        <taxon>Noctuidae</taxon>
        <taxon>Noctuinae</taxon>
        <taxon>Hadenini</taxon>
        <taxon>Mythimna</taxon>
    </lineage>
</organism>
<keyword evidence="3" id="KW-0547">Nucleotide-binding</keyword>
<feature type="transmembrane region" description="Helical" evidence="7">
    <location>
        <begin position="1054"/>
        <end position="1076"/>
    </location>
</feature>
<evidence type="ECO:0000313" key="10">
    <source>
        <dbReference type="Proteomes" id="UP001231518"/>
    </source>
</evidence>
<dbReference type="GO" id="GO:0005524">
    <property type="term" value="F:ATP binding"/>
    <property type="evidence" value="ECO:0007669"/>
    <property type="project" value="UniProtKB-KW"/>
</dbReference>
<dbReference type="PANTHER" id="PTHR19229:SF250">
    <property type="entry name" value="ABC TRANSPORTER DOMAIN-CONTAINING PROTEIN-RELATED"/>
    <property type="match status" value="1"/>
</dbReference>
<sequence>MSLSMMESDGSTIRILYSPHNAFTQTLMTRVEDHLDLDPGIAPKHHWVIESKGFPLHHNDFFSSDAIAEVRFKNHSSFRTDLDYSLYAVSDEAENALNGEFGGLLRTITPKEEIAPSFLPQLQWAIDKSYMELLSDQPIKQVIKMSATPTFIRGELLTLHRFMTVCTILGPLPFYIIYSNRLIVERKTGLKELMKHAGITSNVLRLSHVLEAAGAGTLYCSAVTILLKITWQPLLPESNAFIIGFTLLWHFVNTMSFAFIATVLSQDPANADCLGLVLYLSTFLLDFLWHSYKEYTFILCCILPHAPIYLFWDEVVYLERLGVGTQFTNIFESHSDNYSVLKVWLFFCTQLFVTISISWYFDLTRPGYYGVPKKWNFFMEKKYWYSKSKPRIIQLPSFLIKRSELNFESKPKKAEIAVQVLNVSKVFQQHGIIRTSKVIALDSVTFDCYKGEVTIILGGNGAGKTTLMLIVAGMFKATEGTVFVEGFDVADRVKEIRHNMRLCMQQNVFFKYLTVKENIMFFKKLKGKSSEGFTVQQLLKNLKLLRVANEIGSDLSSGNMRCLQVACVLASDPDVLVLDEPTTSMDLEERHRLWDVLMVLRNKKTILMTTTCLEEANVLGDRIAILDKGVLKCHGSPTFLKNVIGTSFTLAITLLDGSRFFELKEMVDAIIPNLECRIHDMRRVAFLLPTKEFQQFPTLFEALEDQKTHFGIVFMDVAMFMEEVFTKFIETGAVEPYSVKRHRSNYRKYLTVGYKLVCLQMALLIRRLFTYTMKTKGFFFILRFGVTVICILITTLTSNYSLRQHKLFSHQVAPIHQPGLTRLVYNVAPFRRSGLFNIVDRYMDVRPVYSSDIDTEFRRLSKGFTNQNTLGFKITDNFTKIYHSMDPKATSKSVNLFSNVFMAMYLPQLNKTIRTTYETLPKPLVGTFKEVKSKFLCVKWACWLTFISIIPLTPLIMLCLVERICGIRDTHMMAGCTPRIHWGSKLLAHMIVFSVIIVIPTVFFAYSLDYDNTFIHWQFFLALAGLLIMFGLAFHSYLYLLSFILNENTAIGEIIIASLLFGVVLPMLIAILELFWRKSVFFGILYVVFMVVGRTAPQFVLGVGLARLVLTARLNAYCEINRSHCPNLEFEDENFDAEVCCSTDKSYPFPFFVSYGSGLYDLINLIAQFVIFATLVILMEYRIPQYLYEQLWSSGYKEPKQLNVHNVAQETAYVRAAIKEKKFEENVLLVKNVHKDFKTARRIVRKKKSIEKLNVVRGVSFAVKLGQSLAIVGPHSAGKTSLLNMLSGTMVMTRGDACVNGIYIRRNRMKVFQQFLTTT</sequence>
<feature type="transmembrane region" description="Helical" evidence="7">
    <location>
        <begin position="940"/>
        <end position="964"/>
    </location>
</feature>
<dbReference type="PANTHER" id="PTHR19229">
    <property type="entry name" value="ATP-BINDING CASSETTE TRANSPORTER SUBFAMILY A ABCA"/>
    <property type="match status" value="1"/>
</dbReference>
<dbReference type="GO" id="GO:0005319">
    <property type="term" value="F:lipid transporter activity"/>
    <property type="evidence" value="ECO:0007669"/>
    <property type="project" value="TreeGrafter"/>
</dbReference>
<dbReference type="PROSITE" id="PS50893">
    <property type="entry name" value="ABC_TRANSPORTER_2"/>
    <property type="match status" value="1"/>
</dbReference>
<feature type="domain" description="ABC transporter" evidence="8">
    <location>
        <begin position="418"/>
        <end position="653"/>
    </location>
</feature>
<evidence type="ECO:0000259" key="8">
    <source>
        <dbReference type="PROSITE" id="PS50893"/>
    </source>
</evidence>
<feature type="transmembrane region" description="Helical" evidence="7">
    <location>
        <begin position="987"/>
        <end position="1008"/>
    </location>
</feature>
<gene>
    <name evidence="9" type="ORF">PYW07_006036</name>
</gene>
<feature type="transmembrane region" description="Helical" evidence="7">
    <location>
        <begin position="1020"/>
        <end position="1042"/>
    </location>
</feature>
<dbReference type="GO" id="GO:0016020">
    <property type="term" value="C:membrane"/>
    <property type="evidence" value="ECO:0007669"/>
    <property type="project" value="InterPro"/>
</dbReference>
<proteinExistence type="predicted"/>
<feature type="transmembrane region" description="Helical" evidence="7">
    <location>
        <begin position="1158"/>
        <end position="1178"/>
    </location>
</feature>
<keyword evidence="6 7" id="KW-0472">Membrane</keyword>
<dbReference type="PROSITE" id="PS00211">
    <property type="entry name" value="ABC_TRANSPORTER_1"/>
    <property type="match status" value="1"/>
</dbReference>
<keyword evidence="5 7" id="KW-1133">Transmembrane helix</keyword>
<evidence type="ECO:0000256" key="4">
    <source>
        <dbReference type="ARBA" id="ARBA00022840"/>
    </source>
</evidence>
<comment type="caution">
    <text evidence="9">The sequence shown here is derived from an EMBL/GenBank/DDBJ whole genome shotgun (WGS) entry which is preliminary data.</text>
</comment>
<feature type="transmembrane region" description="Helical" evidence="7">
    <location>
        <begin position="1083"/>
        <end position="1106"/>
    </location>
</feature>
<dbReference type="InterPro" id="IPR017871">
    <property type="entry name" value="ABC_transporter-like_CS"/>
</dbReference>
<evidence type="ECO:0000256" key="6">
    <source>
        <dbReference type="ARBA" id="ARBA00023136"/>
    </source>
</evidence>
<comment type="subcellular location">
    <subcellularLocation>
        <location evidence="1">Membrane</location>
        <topology evidence="1">Multi-pass membrane protein</topology>
    </subcellularLocation>
</comment>
<dbReference type="EMBL" id="JARGEI010000016">
    <property type="protein sequence ID" value="KAJ8718106.1"/>
    <property type="molecule type" value="Genomic_DNA"/>
</dbReference>
<dbReference type="InterPro" id="IPR003439">
    <property type="entry name" value="ABC_transporter-like_ATP-bd"/>
</dbReference>
<dbReference type="Gene3D" id="3.40.50.300">
    <property type="entry name" value="P-loop containing nucleotide triphosphate hydrolases"/>
    <property type="match status" value="2"/>
</dbReference>
<keyword evidence="4" id="KW-0067">ATP-binding</keyword>
<feature type="transmembrane region" description="Helical" evidence="7">
    <location>
        <begin position="162"/>
        <end position="183"/>
    </location>
</feature>
<dbReference type="GO" id="GO:0140359">
    <property type="term" value="F:ABC-type transporter activity"/>
    <property type="evidence" value="ECO:0007669"/>
    <property type="project" value="InterPro"/>
</dbReference>
<accession>A0AAD7YL42</accession>
<evidence type="ECO:0000256" key="2">
    <source>
        <dbReference type="ARBA" id="ARBA00022692"/>
    </source>
</evidence>
<feature type="transmembrane region" description="Helical" evidence="7">
    <location>
        <begin position="343"/>
        <end position="361"/>
    </location>
</feature>
<protein>
    <recommendedName>
        <fullName evidence="8">ABC transporter domain-containing protein</fullName>
    </recommendedName>
</protein>
<keyword evidence="10" id="KW-1185">Reference proteome</keyword>
<name>A0AAD7YL42_MYTSE</name>
<dbReference type="GO" id="GO:0016887">
    <property type="term" value="F:ATP hydrolysis activity"/>
    <property type="evidence" value="ECO:0007669"/>
    <property type="project" value="InterPro"/>
</dbReference>
<evidence type="ECO:0000256" key="1">
    <source>
        <dbReference type="ARBA" id="ARBA00004141"/>
    </source>
</evidence>
<feature type="transmembrane region" description="Helical" evidence="7">
    <location>
        <begin position="269"/>
        <end position="288"/>
    </location>
</feature>
<dbReference type="InterPro" id="IPR003593">
    <property type="entry name" value="AAA+_ATPase"/>
</dbReference>
<keyword evidence="2 7" id="KW-0812">Transmembrane</keyword>
<feature type="transmembrane region" description="Helical" evidence="7">
    <location>
        <begin position="203"/>
        <end position="227"/>
    </location>
</feature>
<dbReference type="SUPFAM" id="SSF52540">
    <property type="entry name" value="P-loop containing nucleoside triphosphate hydrolases"/>
    <property type="match status" value="2"/>
</dbReference>
<dbReference type="InterPro" id="IPR026082">
    <property type="entry name" value="ABCA"/>
</dbReference>
<dbReference type="SMART" id="SM00382">
    <property type="entry name" value="AAA"/>
    <property type="match status" value="1"/>
</dbReference>
<dbReference type="Pfam" id="PF12698">
    <property type="entry name" value="ABC2_membrane_3"/>
    <property type="match status" value="1"/>
</dbReference>
<evidence type="ECO:0000256" key="3">
    <source>
        <dbReference type="ARBA" id="ARBA00022741"/>
    </source>
</evidence>